<feature type="transmembrane region" description="Helical" evidence="1">
    <location>
        <begin position="80"/>
        <end position="99"/>
    </location>
</feature>
<gene>
    <name evidence="2" type="ORF">NG665_02555</name>
</gene>
<evidence type="ECO:0000256" key="1">
    <source>
        <dbReference type="SAM" id="Phobius"/>
    </source>
</evidence>
<proteinExistence type="predicted"/>
<accession>A0ABY5AKZ5</accession>
<dbReference type="EMBL" id="CP099547">
    <property type="protein sequence ID" value="USR79883.1"/>
    <property type="molecule type" value="Genomic_DNA"/>
</dbReference>
<keyword evidence="1" id="KW-0472">Membrane</keyword>
<sequence>MSNYDVFEKAVKNKFSKIENAPKPRQDDHFLTEKDLTAEERQYLRYAHLKPMKVEAAPLAFSMVAAVFAAYKLDTRSLDVWIVVLLGVLVLIACAPAAYQAVFLPFREKVSDATSRIIHYRMTGEFDC</sequence>
<evidence type="ECO:0000313" key="3">
    <source>
        <dbReference type="Proteomes" id="UP001056109"/>
    </source>
</evidence>
<feature type="transmembrane region" description="Helical" evidence="1">
    <location>
        <begin position="56"/>
        <end position="73"/>
    </location>
</feature>
<keyword evidence="1" id="KW-0812">Transmembrane</keyword>
<keyword evidence="1" id="KW-1133">Transmembrane helix</keyword>
<name>A0ABY5AKZ5_9ACTO</name>
<keyword evidence="3" id="KW-1185">Reference proteome</keyword>
<organism evidence="2 3">
    <name type="scientific">Arcanobacterium pinnipediorum</name>
    <dbReference type="NCBI Taxonomy" id="1503041"/>
    <lineage>
        <taxon>Bacteria</taxon>
        <taxon>Bacillati</taxon>
        <taxon>Actinomycetota</taxon>
        <taxon>Actinomycetes</taxon>
        <taxon>Actinomycetales</taxon>
        <taxon>Actinomycetaceae</taxon>
        <taxon>Arcanobacterium</taxon>
    </lineage>
</organism>
<reference evidence="2" key="1">
    <citation type="submission" date="2022-06" db="EMBL/GenBank/DDBJ databases">
        <title>Complete Genome Sequence of Arcanobacterium pinnipediorum strain DSM 28752 isolated from a harbour seal.</title>
        <authorList>
            <person name="Borowiak M."/>
            <person name="Kreitlow A."/>
            <person name="Alssahen M."/>
            <person name="Malorny B."/>
            <person name="Laemmler C."/>
            <person name="Prenger-Berninghoff E."/>
            <person name="Siebert U."/>
            <person name="Ploetz M."/>
            <person name="Abdulmawjood A."/>
        </authorList>
    </citation>
    <scope>NUCLEOTIDE SEQUENCE</scope>
    <source>
        <strain evidence="2">DSM 28752</strain>
    </source>
</reference>
<evidence type="ECO:0008006" key="4">
    <source>
        <dbReference type="Google" id="ProtNLM"/>
    </source>
</evidence>
<dbReference type="Proteomes" id="UP001056109">
    <property type="component" value="Chromosome"/>
</dbReference>
<dbReference type="RefSeq" id="WP_252673742.1">
    <property type="nucleotide sequence ID" value="NZ_CP099547.1"/>
</dbReference>
<evidence type="ECO:0000313" key="2">
    <source>
        <dbReference type="EMBL" id="USR79883.1"/>
    </source>
</evidence>
<protein>
    <recommendedName>
        <fullName evidence="4">PrgI family protein</fullName>
    </recommendedName>
</protein>